<evidence type="ECO:0000256" key="3">
    <source>
        <dbReference type="ARBA" id="ARBA00007571"/>
    </source>
</evidence>
<dbReference type="InterPro" id="IPR013785">
    <property type="entry name" value="Aldolase_TIM"/>
</dbReference>
<sequence length="226" mass="25113">MSFADVRSIRQPVVKVCGLQSTEAARRALYSDADLLGIICVPNRKRTVDPIVAKEISDLVREYRTSTGTPRYLVGVFRNQSMEDVLNIVNEYGIDIVQLHGDEPWQEYQDFLGLPVIKRLVFPRDCDILLNTPPEKSHLFTPLFDSEAGGTGELLDWNSISDWATKHENSQFLQFILAGGLTPENVSDAVQLNGVIGVDVSGGVETDGAKDMNKITNFIRNAKNMT</sequence>
<dbReference type="HAMAP" id="MF_00135">
    <property type="entry name" value="PRAI"/>
    <property type="match status" value="1"/>
</dbReference>
<gene>
    <name evidence="11" type="primary">TRP1_2</name>
    <name evidence="11" type="ORF">GRS66_006704</name>
</gene>
<keyword evidence="9" id="KW-0413">Isomerase</keyword>
<dbReference type="GO" id="GO:0000162">
    <property type="term" value="P:L-tryptophan biosynthetic process"/>
    <property type="evidence" value="ECO:0007669"/>
    <property type="project" value="UniProtKB-UniPathway"/>
</dbReference>
<dbReference type="EMBL" id="CP049001">
    <property type="protein sequence ID" value="QID84209.1"/>
    <property type="molecule type" value="Genomic_DNA"/>
</dbReference>
<dbReference type="InterPro" id="IPR001240">
    <property type="entry name" value="PRAI_dom"/>
</dbReference>
<keyword evidence="6" id="KW-0028">Amino-acid biosynthesis</keyword>
<evidence type="ECO:0000256" key="6">
    <source>
        <dbReference type="ARBA" id="ARBA00022605"/>
    </source>
</evidence>
<dbReference type="Proteomes" id="UP000501346">
    <property type="component" value="Chromosome SeIV-SeII"/>
</dbReference>
<evidence type="ECO:0000313" key="11">
    <source>
        <dbReference type="EMBL" id="QID84209.1"/>
    </source>
</evidence>
<comment type="similarity">
    <text evidence="3">Belongs to the TrpF family.</text>
</comment>
<comment type="pathway">
    <text evidence="2">Amino-acid biosynthesis; L-tryptophan biosynthesis; L-tryptophan from chorismate: step 3/5.</text>
</comment>
<dbReference type="OrthoDB" id="524799at2759"/>
<dbReference type="AlphaFoldDB" id="A0A6C1E5F0"/>
<keyword evidence="12" id="KW-1185">Reference proteome</keyword>
<dbReference type="InterPro" id="IPR044643">
    <property type="entry name" value="TrpF_fam"/>
</dbReference>
<dbReference type="InterPro" id="IPR011060">
    <property type="entry name" value="RibuloseP-bd_barrel"/>
</dbReference>
<evidence type="ECO:0000256" key="1">
    <source>
        <dbReference type="ARBA" id="ARBA00001164"/>
    </source>
</evidence>
<evidence type="ECO:0000256" key="2">
    <source>
        <dbReference type="ARBA" id="ARBA00004664"/>
    </source>
</evidence>
<feature type="domain" description="N-(5'phosphoribosyl) anthranilate isomerase (PRAI)" evidence="10">
    <location>
        <begin position="15"/>
        <end position="220"/>
    </location>
</feature>
<evidence type="ECO:0000256" key="4">
    <source>
        <dbReference type="ARBA" id="ARBA00012572"/>
    </source>
</evidence>
<evidence type="ECO:0000256" key="8">
    <source>
        <dbReference type="ARBA" id="ARBA00023141"/>
    </source>
</evidence>
<keyword evidence="8" id="KW-0057">Aromatic amino acid biosynthesis</keyword>
<dbReference type="UniPathway" id="UPA00035">
    <property type="reaction ID" value="UER00042"/>
</dbReference>
<protein>
    <recommendedName>
        <fullName evidence="5">N-(5'-phosphoribosyl)anthranilate isomerase</fullName>
        <ecNumber evidence="4">5.3.1.24</ecNumber>
    </recommendedName>
</protein>
<dbReference type="SUPFAM" id="SSF51366">
    <property type="entry name" value="Ribulose-phoshate binding barrel"/>
    <property type="match status" value="1"/>
</dbReference>
<accession>A0A6C1E5F0</accession>
<keyword evidence="7" id="KW-0822">Tryptophan biosynthesis</keyword>
<dbReference type="CDD" id="cd00405">
    <property type="entry name" value="PRAI"/>
    <property type="match status" value="1"/>
</dbReference>
<evidence type="ECO:0000256" key="7">
    <source>
        <dbReference type="ARBA" id="ARBA00022822"/>
    </source>
</evidence>
<evidence type="ECO:0000313" key="12">
    <source>
        <dbReference type="Proteomes" id="UP000501346"/>
    </source>
</evidence>
<dbReference type="GO" id="GO:0004640">
    <property type="term" value="F:phosphoribosylanthranilate isomerase activity"/>
    <property type="evidence" value="ECO:0007669"/>
    <property type="project" value="UniProtKB-EC"/>
</dbReference>
<comment type="catalytic activity">
    <reaction evidence="1">
        <text>N-(5-phospho-beta-D-ribosyl)anthranilate = 1-(2-carboxyphenylamino)-1-deoxy-D-ribulose 5-phosphate</text>
        <dbReference type="Rhea" id="RHEA:21540"/>
        <dbReference type="ChEBI" id="CHEBI:18277"/>
        <dbReference type="ChEBI" id="CHEBI:58613"/>
        <dbReference type="EC" id="5.3.1.24"/>
    </reaction>
</comment>
<dbReference type="PANTHER" id="PTHR42894">
    <property type="entry name" value="N-(5'-PHOSPHORIBOSYL)ANTHRANILATE ISOMERASE"/>
    <property type="match status" value="1"/>
</dbReference>
<dbReference type="EC" id="5.3.1.24" evidence="4"/>
<proteinExistence type="inferred from homology"/>
<dbReference type="Gene3D" id="3.20.20.70">
    <property type="entry name" value="Aldolase class I"/>
    <property type="match status" value="1"/>
</dbReference>
<name>A0A6C1E5F0_SACPS</name>
<organism evidence="11 12">
    <name type="scientific">Saccharomyces pastorianus</name>
    <name type="common">Lager yeast</name>
    <name type="synonym">Saccharomyces cerevisiae x Saccharomyces eubayanus</name>
    <dbReference type="NCBI Taxonomy" id="27292"/>
    <lineage>
        <taxon>Eukaryota</taxon>
        <taxon>Fungi</taxon>
        <taxon>Dikarya</taxon>
        <taxon>Ascomycota</taxon>
        <taxon>Saccharomycotina</taxon>
        <taxon>Saccharomycetes</taxon>
        <taxon>Saccharomycetales</taxon>
        <taxon>Saccharomycetaceae</taxon>
        <taxon>Saccharomyces</taxon>
    </lineage>
</organism>
<dbReference type="PANTHER" id="PTHR42894:SF1">
    <property type="entry name" value="N-(5'-PHOSPHORIBOSYL)ANTHRANILATE ISOMERASE"/>
    <property type="match status" value="1"/>
</dbReference>
<evidence type="ECO:0000259" key="10">
    <source>
        <dbReference type="Pfam" id="PF00697"/>
    </source>
</evidence>
<evidence type="ECO:0000256" key="9">
    <source>
        <dbReference type="ARBA" id="ARBA00023235"/>
    </source>
</evidence>
<dbReference type="FunFam" id="3.20.20.70:FF:000199">
    <property type="entry name" value="Phosphoribosylanthranilate isomerase"/>
    <property type="match status" value="1"/>
</dbReference>
<evidence type="ECO:0000256" key="5">
    <source>
        <dbReference type="ARBA" id="ARBA00022272"/>
    </source>
</evidence>
<dbReference type="Pfam" id="PF00697">
    <property type="entry name" value="PRAI"/>
    <property type="match status" value="1"/>
</dbReference>
<reference evidence="11 12" key="1">
    <citation type="journal article" date="2019" name="BMC Genomics">
        <title>Chromosome level assembly and comparative genome analysis confirm lager-brewing yeasts originated from a single hybridization.</title>
        <authorList>
            <person name="Salazar A.N."/>
            <person name="Gorter de Vries A.R."/>
            <person name="van den Broek M."/>
            <person name="Brouwers N."/>
            <person name="de la Torre Cortes P."/>
            <person name="Kuijpers N.G.A."/>
            <person name="Daran J.G."/>
            <person name="Abeel T."/>
        </authorList>
    </citation>
    <scope>NUCLEOTIDE SEQUENCE [LARGE SCALE GENOMIC DNA]</scope>
    <source>
        <strain evidence="11 12">CBS 1483</strain>
    </source>
</reference>